<feature type="transmembrane region" description="Helical" evidence="1">
    <location>
        <begin position="519"/>
        <end position="545"/>
    </location>
</feature>
<dbReference type="EMBL" id="BAAAFR010000003">
    <property type="protein sequence ID" value="GAA0317376.1"/>
    <property type="molecule type" value="Genomic_DNA"/>
</dbReference>
<feature type="transmembrane region" description="Helical" evidence="1">
    <location>
        <begin position="551"/>
        <end position="575"/>
    </location>
</feature>
<keyword evidence="1" id="KW-1133">Transmembrane helix</keyword>
<organism evidence="2 3">
    <name type="scientific">Psychrobacter aestuarii</name>
    <dbReference type="NCBI Taxonomy" id="556327"/>
    <lineage>
        <taxon>Bacteria</taxon>
        <taxon>Pseudomonadati</taxon>
        <taxon>Pseudomonadota</taxon>
        <taxon>Gammaproteobacteria</taxon>
        <taxon>Moraxellales</taxon>
        <taxon>Moraxellaceae</taxon>
        <taxon>Psychrobacter</taxon>
    </lineage>
</organism>
<proteinExistence type="predicted"/>
<gene>
    <name evidence="2" type="ORF">GCM10009129_13600</name>
</gene>
<evidence type="ECO:0000313" key="3">
    <source>
        <dbReference type="Proteomes" id="UP001501787"/>
    </source>
</evidence>
<feature type="transmembrane region" description="Helical" evidence="1">
    <location>
        <begin position="457"/>
        <end position="478"/>
    </location>
</feature>
<dbReference type="RefSeq" id="WP_201504882.1">
    <property type="nucleotide sequence ID" value="NZ_BAAAFR010000003.1"/>
</dbReference>
<dbReference type="Proteomes" id="UP001501787">
    <property type="component" value="Unassembled WGS sequence"/>
</dbReference>
<keyword evidence="1" id="KW-0472">Membrane</keyword>
<evidence type="ECO:0000256" key="1">
    <source>
        <dbReference type="SAM" id="Phobius"/>
    </source>
</evidence>
<sequence>MSSQMIKMRCQINYKNPNGRFGFDGGAYRLKNARKEVISPSKSSVVLDKYGRTEYINVRDNEKIYIEMKNIAENKWQSIFIDGVAFVTSNKNKPIINVIVENHYFKMKLVDSNGKALNWGYIITFKDSKKRSFSVHGKCKNGESKYISSSILTGKNKEIFDDMSKNKTHDVHIKAIPPKTKLVHPEFNLRLIPIGSDKAYRLHKIAVASGNTEELEKESITKLKDLREYRKVLLDINIQKGASYTIEREDKGVLYDHDIAETRKVTFQDNTLRNVYIPKKYNGNLLLKKSGKLISKFPLGSLDPNKNNKSLVFCLNNKSNSVTRQKISSDSIVNTEVMMWHFATKEEINEGFYEFDRESKGNTNDLVKIANTIFSSIMFDGVVLPTLGEAQNALKENNRGFIYDSLKKLKVGKEKKEVLKFYIKKSKTGSNMIIFKGYSGLRSFLKGTRYGINNMKVGMIASASSVYIAASTAGVGAAVKTTASTAGKSLGGIGFGIVAYFEIAEWLTTDDPFNNWSDLWIGLGSSAIKGVVATAAGVVMGGLAIATMTAAAPAIAIVAIGAVTVIAVSFSLEFVDRKFAITDKAKKYIDEAGY</sequence>
<evidence type="ECO:0000313" key="2">
    <source>
        <dbReference type="EMBL" id="GAA0317376.1"/>
    </source>
</evidence>
<reference evidence="2 3" key="1">
    <citation type="journal article" date="2019" name="Int. J. Syst. Evol. Microbiol.">
        <title>The Global Catalogue of Microorganisms (GCM) 10K type strain sequencing project: providing services to taxonomists for standard genome sequencing and annotation.</title>
        <authorList>
            <consortium name="The Broad Institute Genomics Platform"/>
            <consortium name="The Broad Institute Genome Sequencing Center for Infectious Disease"/>
            <person name="Wu L."/>
            <person name="Ma J."/>
        </authorList>
    </citation>
    <scope>NUCLEOTIDE SEQUENCE [LARGE SCALE GENOMIC DNA]</scope>
    <source>
        <strain evidence="2 3">JCM 16343</strain>
    </source>
</reference>
<name>A0ABN0VUL7_9GAMM</name>
<comment type="caution">
    <text evidence="2">The sequence shown here is derived from an EMBL/GenBank/DDBJ whole genome shotgun (WGS) entry which is preliminary data.</text>
</comment>
<feature type="transmembrane region" description="Helical" evidence="1">
    <location>
        <begin position="490"/>
        <end position="507"/>
    </location>
</feature>
<keyword evidence="1" id="KW-0812">Transmembrane</keyword>
<protein>
    <submittedName>
        <fullName evidence="2">Uncharacterized protein</fullName>
    </submittedName>
</protein>
<accession>A0ABN0VUL7</accession>
<keyword evidence="3" id="KW-1185">Reference proteome</keyword>